<evidence type="ECO:0000256" key="5">
    <source>
        <dbReference type="RuleBase" id="RU361238"/>
    </source>
</evidence>
<dbReference type="PANTHER" id="PTHR33938">
    <property type="entry name" value="FERULOYL ESTERASE B-RELATED"/>
    <property type="match status" value="1"/>
</dbReference>
<dbReference type="OMA" id="EIEYINH"/>
<dbReference type="STRING" id="5078.A0A135LND3"/>
<gene>
    <name evidence="6" type="ORF">PGRI_069670</name>
</gene>
<comment type="similarity">
    <text evidence="5">Belongs to the tannase family.</text>
</comment>
<dbReference type="EC" id="3.1.1.-" evidence="5"/>
<organism evidence="6 7">
    <name type="scientific">Penicillium patulum</name>
    <name type="common">Penicillium griseofulvum</name>
    <dbReference type="NCBI Taxonomy" id="5078"/>
    <lineage>
        <taxon>Eukaryota</taxon>
        <taxon>Fungi</taxon>
        <taxon>Dikarya</taxon>
        <taxon>Ascomycota</taxon>
        <taxon>Pezizomycotina</taxon>
        <taxon>Eurotiomycetes</taxon>
        <taxon>Eurotiomycetidae</taxon>
        <taxon>Eurotiales</taxon>
        <taxon>Aspergillaceae</taxon>
        <taxon>Penicillium</taxon>
    </lineage>
</organism>
<dbReference type="OrthoDB" id="3039123at2759"/>
<evidence type="ECO:0000313" key="7">
    <source>
        <dbReference type="Proteomes" id="UP000070168"/>
    </source>
</evidence>
<dbReference type="GO" id="GO:0052689">
    <property type="term" value="F:carboxylic ester hydrolase activity"/>
    <property type="evidence" value="ECO:0007669"/>
    <property type="project" value="UniProtKB-KW"/>
</dbReference>
<evidence type="ECO:0000256" key="1">
    <source>
        <dbReference type="ARBA" id="ARBA00022487"/>
    </source>
</evidence>
<sequence>MLSNTTICSPATIPPPVVFGADILSLSATWVQNYTLNVPTSFNYNHGDVALQNTEFWNVTITYTHPGHDDRITVETWLTGTWNERLQATGGGGWSAGQFVLSDFFMPGAVGEGYAATTTDAGLGSAGSPEPWAMTSPGNVNLYSLQNLGYVSLNDQATIGKSLVKSFYSKDPEYSYWSGCSQGGRQ</sequence>
<comment type="caution">
    <text evidence="6">The sequence shown here is derived from an EMBL/GenBank/DDBJ whole genome shotgun (WGS) entry which is preliminary data.</text>
</comment>
<keyword evidence="3 5" id="KW-0378">Hydrolase</keyword>
<evidence type="ECO:0000256" key="2">
    <source>
        <dbReference type="ARBA" id="ARBA00022729"/>
    </source>
</evidence>
<reference evidence="6 7" key="1">
    <citation type="journal article" date="2016" name="BMC Genomics">
        <title>Genome sequencing and secondary metabolism of the postharvest pathogen Penicillium griseofulvum.</title>
        <authorList>
            <person name="Banani H."/>
            <person name="Marcet-Houben M."/>
            <person name="Ballester A.R."/>
            <person name="Abbruscato P."/>
            <person name="Gonzalez-Candelas L."/>
            <person name="Gabaldon T."/>
            <person name="Spadaro D."/>
        </authorList>
    </citation>
    <scope>NUCLEOTIDE SEQUENCE [LARGE SCALE GENOMIC DNA]</scope>
    <source>
        <strain evidence="6 7">PG3</strain>
    </source>
</reference>
<keyword evidence="7" id="KW-1185">Reference proteome</keyword>
<protein>
    <recommendedName>
        <fullName evidence="5">Carboxylic ester hydrolase</fullName>
        <ecNumber evidence="5">3.1.1.-</ecNumber>
    </recommendedName>
</protein>
<evidence type="ECO:0000256" key="4">
    <source>
        <dbReference type="ARBA" id="ARBA00023157"/>
    </source>
</evidence>
<name>A0A135LND3_PENPA</name>
<keyword evidence="4" id="KW-1015">Disulfide bond</keyword>
<dbReference type="Proteomes" id="UP000070168">
    <property type="component" value="Unassembled WGS sequence"/>
</dbReference>
<dbReference type="InterPro" id="IPR011118">
    <property type="entry name" value="Tannase/feruloyl_esterase"/>
</dbReference>
<dbReference type="PANTHER" id="PTHR33938:SF13">
    <property type="entry name" value="CARBOXYLIC ESTER HYDROLASE"/>
    <property type="match status" value="1"/>
</dbReference>
<dbReference type="Pfam" id="PF07519">
    <property type="entry name" value="Tannase"/>
    <property type="match status" value="1"/>
</dbReference>
<keyword evidence="1" id="KW-0719">Serine esterase</keyword>
<proteinExistence type="inferred from homology"/>
<evidence type="ECO:0000256" key="3">
    <source>
        <dbReference type="ARBA" id="ARBA00022801"/>
    </source>
</evidence>
<keyword evidence="2" id="KW-0732">Signal</keyword>
<accession>A0A135LND3</accession>
<dbReference type="AlphaFoldDB" id="A0A135LND3"/>
<evidence type="ECO:0000313" key="6">
    <source>
        <dbReference type="EMBL" id="KXG50476.1"/>
    </source>
</evidence>
<dbReference type="GeneID" id="63709981"/>
<dbReference type="RefSeq" id="XP_040649012.1">
    <property type="nucleotide sequence ID" value="XM_040794681.1"/>
</dbReference>
<dbReference type="EMBL" id="LHQR01000047">
    <property type="protein sequence ID" value="KXG50476.1"/>
    <property type="molecule type" value="Genomic_DNA"/>
</dbReference>